<organism evidence="14 15">
    <name type="scientific">Prymnesium parvum</name>
    <name type="common">Toxic golden alga</name>
    <dbReference type="NCBI Taxonomy" id="97485"/>
    <lineage>
        <taxon>Eukaryota</taxon>
        <taxon>Haptista</taxon>
        <taxon>Haptophyta</taxon>
        <taxon>Prymnesiophyceae</taxon>
        <taxon>Prymnesiales</taxon>
        <taxon>Prymnesiaceae</taxon>
        <taxon>Prymnesium</taxon>
    </lineage>
</organism>
<dbReference type="PANTHER" id="PTHR43450">
    <property type="entry name" value="ASPARTYL-TRNA SYNTHETASE"/>
    <property type="match status" value="1"/>
</dbReference>
<evidence type="ECO:0000256" key="10">
    <source>
        <dbReference type="ARBA" id="ARBA00033155"/>
    </source>
</evidence>
<dbReference type="GO" id="GO:0017101">
    <property type="term" value="C:aminoacyl-tRNA synthetase multienzyme complex"/>
    <property type="evidence" value="ECO:0007669"/>
    <property type="project" value="TreeGrafter"/>
</dbReference>
<keyword evidence="4" id="KW-0963">Cytoplasm</keyword>
<evidence type="ECO:0000256" key="8">
    <source>
        <dbReference type="ARBA" id="ARBA00022917"/>
    </source>
</evidence>
<evidence type="ECO:0000256" key="1">
    <source>
        <dbReference type="ARBA" id="ARBA00004496"/>
    </source>
</evidence>
<dbReference type="GO" id="GO:0005524">
    <property type="term" value="F:ATP binding"/>
    <property type="evidence" value="ECO:0007669"/>
    <property type="project" value="UniProtKB-KW"/>
</dbReference>
<evidence type="ECO:0000256" key="3">
    <source>
        <dbReference type="ARBA" id="ARBA00012841"/>
    </source>
</evidence>
<name>A0AB34K1K9_PRYPA</name>
<dbReference type="PROSITE" id="PS50862">
    <property type="entry name" value="AA_TRNA_LIGASE_II"/>
    <property type="match status" value="1"/>
</dbReference>
<keyword evidence="6" id="KW-0547">Nucleotide-binding</keyword>
<keyword evidence="9" id="KW-0030">Aminoacyl-tRNA synthetase</keyword>
<accession>A0AB34K1K9</accession>
<feature type="region of interest" description="Disordered" evidence="12">
    <location>
        <begin position="1"/>
        <end position="37"/>
    </location>
</feature>
<dbReference type="HAMAP" id="MF_02075">
    <property type="entry name" value="Asp_tRNA_synth_type2"/>
    <property type="match status" value="1"/>
</dbReference>
<dbReference type="InterPro" id="IPR045864">
    <property type="entry name" value="aa-tRNA-synth_II/BPL/LPL"/>
</dbReference>
<keyword evidence="8" id="KW-0648">Protein biosynthesis</keyword>
<keyword evidence="5" id="KW-0436">Ligase</keyword>
<comment type="catalytic activity">
    <reaction evidence="11">
        <text>tRNA(Asp) + L-aspartate + ATP = L-aspartyl-tRNA(Asp) + AMP + diphosphate</text>
        <dbReference type="Rhea" id="RHEA:19649"/>
        <dbReference type="Rhea" id="RHEA-COMP:9660"/>
        <dbReference type="Rhea" id="RHEA-COMP:9678"/>
        <dbReference type="ChEBI" id="CHEBI:29991"/>
        <dbReference type="ChEBI" id="CHEBI:30616"/>
        <dbReference type="ChEBI" id="CHEBI:33019"/>
        <dbReference type="ChEBI" id="CHEBI:78442"/>
        <dbReference type="ChEBI" id="CHEBI:78516"/>
        <dbReference type="ChEBI" id="CHEBI:456215"/>
        <dbReference type="EC" id="6.1.1.12"/>
    </reaction>
</comment>
<dbReference type="GO" id="GO:0005829">
    <property type="term" value="C:cytosol"/>
    <property type="evidence" value="ECO:0007669"/>
    <property type="project" value="TreeGrafter"/>
</dbReference>
<comment type="caution">
    <text evidence="14">The sequence shown here is derived from an EMBL/GenBank/DDBJ whole genome shotgun (WGS) entry which is preliminary data.</text>
</comment>
<evidence type="ECO:0000256" key="9">
    <source>
        <dbReference type="ARBA" id="ARBA00023146"/>
    </source>
</evidence>
<feature type="compositionally biased region" description="Basic and acidic residues" evidence="12">
    <location>
        <begin position="8"/>
        <end position="36"/>
    </location>
</feature>
<dbReference type="GO" id="GO:0006422">
    <property type="term" value="P:aspartyl-tRNA aminoacylation"/>
    <property type="evidence" value="ECO:0007669"/>
    <property type="project" value="InterPro"/>
</dbReference>
<dbReference type="InterPro" id="IPR004364">
    <property type="entry name" value="Aa-tRNA-synt_II"/>
</dbReference>
<evidence type="ECO:0000256" key="11">
    <source>
        <dbReference type="ARBA" id="ARBA00047904"/>
    </source>
</evidence>
<dbReference type="InterPro" id="IPR004365">
    <property type="entry name" value="NA-bd_OB_tRNA"/>
</dbReference>
<dbReference type="InterPro" id="IPR004523">
    <property type="entry name" value="Asp-tRNA_synthase_2"/>
</dbReference>
<evidence type="ECO:0000256" key="4">
    <source>
        <dbReference type="ARBA" id="ARBA00022490"/>
    </source>
</evidence>
<dbReference type="SUPFAM" id="SSF55681">
    <property type="entry name" value="Class II aaRS and biotin synthetases"/>
    <property type="match status" value="1"/>
</dbReference>
<evidence type="ECO:0000313" key="15">
    <source>
        <dbReference type="Proteomes" id="UP001515480"/>
    </source>
</evidence>
<reference evidence="14 15" key="1">
    <citation type="journal article" date="2024" name="Science">
        <title>Giant polyketide synthase enzymes in the biosynthesis of giant marine polyether toxins.</title>
        <authorList>
            <person name="Fallon T.R."/>
            <person name="Shende V.V."/>
            <person name="Wierzbicki I.H."/>
            <person name="Pendleton A.L."/>
            <person name="Watervoot N.F."/>
            <person name="Auber R.P."/>
            <person name="Gonzalez D.J."/>
            <person name="Wisecaver J.H."/>
            <person name="Moore B.S."/>
        </authorList>
    </citation>
    <scope>NUCLEOTIDE SEQUENCE [LARGE SCALE GENOMIC DNA]</scope>
    <source>
        <strain evidence="14 15">12B1</strain>
    </source>
</reference>
<gene>
    <name evidence="14" type="ORF">AB1Y20_009852</name>
</gene>
<dbReference type="CDD" id="cd00776">
    <property type="entry name" value="AsxRS_core"/>
    <property type="match status" value="1"/>
</dbReference>
<dbReference type="GO" id="GO:0003723">
    <property type="term" value="F:RNA binding"/>
    <property type="evidence" value="ECO:0007669"/>
    <property type="project" value="TreeGrafter"/>
</dbReference>
<feature type="domain" description="Aminoacyl-transfer RNA synthetases class-II family profile" evidence="13">
    <location>
        <begin position="229"/>
        <end position="555"/>
    </location>
</feature>
<keyword evidence="7" id="KW-0067">ATP-binding</keyword>
<dbReference type="Gene3D" id="2.40.50.140">
    <property type="entry name" value="Nucleic acid-binding proteins"/>
    <property type="match status" value="1"/>
</dbReference>
<evidence type="ECO:0000256" key="7">
    <source>
        <dbReference type="ARBA" id="ARBA00022840"/>
    </source>
</evidence>
<dbReference type="PANTHER" id="PTHR43450:SF1">
    <property type="entry name" value="ASPARTATE--TRNA LIGASE, CYTOPLASMIC"/>
    <property type="match status" value="1"/>
</dbReference>
<dbReference type="Pfam" id="PF01336">
    <property type="entry name" value="tRNA_anti-codon"/>
    <property type="match status" value="1"/>
</dbReference>
<dbReference type="PRINTS" id="PR01042">
    <property type="entry name" value="TRNASYNTHASP"/>
</dbReference>
<dbReference type="Proteomes" id="UP001515480">
    <property type="component" value="Unassembled WGS sequence"/>
</dbReference>
<dbReference type="GO" id="GO:0004815">
    <property type="term" value="F:aspartate-tRNA ligase activity"/>
    <property type="evidence" value="ECO:0007669"/>
    <property type="project" value="UniProtKB-EC"/>
</dbReference>
<evidence type="ECO:0000256" key="12">
    <source>
        <dbReference type="SAM" id="MobiDB-lite"/>
    </source>
</evidence>
<evidence type="ECO:0000256" key="5">
    <source>
        <dbReference type="ARBA" id="ARBA00022598"/>
    </source>
</evidence>
<evidence type="ECO:0000256" key="2">
    <source>
        <dbReference type="ARBA" id="ARBA00005312"/>
    </source>
</evidence>
<dbReference type="Gene3D" id="3.30.930.10">
    <property type="entry name" value="Bira Bifunctional Protein, Domain 2"/>
    <property type="match status" value="1"/>
</dbReference>
<keyword evidence="15" id="KW-1185">Reference proteome</keyword>
<proteinExistence type="inferred from homology"/>
<dbReference type="FunFam" id="3.30.930.10:FF:000013">
    <property type="entry name" value="Aspartate--tRNA ligase, cytoplasmic"/>
    <property type="match status" value="1"/>
</dbReference>
<dbReference type="AlphaFoldDB" id="A0AB34K1K9"/>
<evidence type="ECO:0000313" key="14">
    <source>
        <dbReference type="EMBL" id="KAL1528509.1"/>
    </source>
</evidence>
<dbReference type="EC" id="6.1.1.12" evidence="3"/>
<evidence type="ECO:0000259" key="13">
    <source>
        <dbReference type="PROSITE" id="PS50862"/>
    </source>
</evidence>
<dbReference type="InterPro" id="IPR002312">
    <property type="entry name" value="Asp/Asn-tRNA-synth_IIb"/>
</dbReference>
<dbReference type="EMBL" id="JBGBPQ010000002">
    <property type="protein sequence ID" value="KAL1528509.1"/>
    <property type="molecule type" value="Genomic_DNA"/>
</dbReference>
<comment type="subcellular location">
    <subcellularLocation>
        <location evidence="1">Cytoplasm</location>
    </subcellularLocation>
</comment>
<dbReference type="InterPro" id="IPR006195">
    <property type="entry name" value="aa-tRNA-synth_II"/>
</dbReference>
<dbReference type="SUPFAM" id="SSF50249">
    <property type="entry name" value="Nucleic acid-binding proteins"/>
    <property type="match status" value="1"/>
</dbReference>
<dbReference type="InterPro" id="IPR012340">
    <property type="entry name" value="NA-bd_OB-fold"/>
</dbReference>
<comment type="similarity">
    <text evidence="2">Belongs to the class-II aminoacyl-tRNA synthetase family. Type 2 subfamily.</text>
</comment>
<protein>
    <recommendedName>
        <fullName evidence="3">aspartate--tRNA ligase</fullName>
        <ecNumber evidence="3">6.1.1.12</ecNumber>
    </recommendedName>
    <alternativeName>
        <fullName evidence="10">Aspartyl-tRNA synthetase</fullName>
    </alternativeName>
</protein>
<evidence type="ECO:0000256" key="6">
    <source>
        <dbReference type="ARBA" id="ARBA00022741"/>
    </source>
</evidence>
<sequence>MESSPEALAEKRKADKLRKQEEKAKKEQEKAARQAQREAAQTAKLSQVISAPELTTCDLHDHKWGNLFIQSNARTSRAWCRACDLVPQLKGEKLWIRGRLATSRKQGKTLCFVQLRQSMYTVQAVVSAKEGELVAFAAAIPRESVIDVYGEVSVPETPIASCTQQLVELQVEQLFCISRSTPELPLQLEDAARTDEELLADPELTRVNQDVRLNNRVIDLRTPANQAIFRLQSAVCELFRGFLSSQGFTEIHSPKLVGTASEGGADVFRVEYFGGAAYLAQSPQLYKQMALMADLDRVFEVGPVFRAENSYTHRHMTEFTGLDMEMTFLEHYSEVLDMLDRTFNAVFDGLNQRFRTELDIVRTQHPFEDLRYKCPCLRFTYSEAMALLRTHGPTKLAEELAAATDLALRAKLQERIDSVRVHADDEDIGTEDEKLLGSIVADKYEQDFYIIDKFPASVRPFYTMPDPLNPTFSNSYDIFIRGEEVTSGAQRIHDPDMLLKQAAAKDPPVDLTPIQAYVDSFKYGAFPHAGGGVGLERVVMLFLGLPNIRKTSLFPRDPKRLSP</sequence>
<dbReference type="Pfam" id="PF00152">
    <property type="entry name" value="tRNA-synt_2"/>
    <property type="match status" value="1"/>
</dbReference>
<dbReference type="CDD" id="cd04320">
    <property type="entry name" value="AspRS_cyto_N"/>
    <property type="match status" value="1"/>
</dbReference>